<dbReference type="OMA" id="RRDICME"/>
<dbReference type="EMBL" id="GL380330">
    <property type="protein sequence ID" value="EGT53356.1"/>
    <property type="molecule type" value="Genomic_DNA"/>
</dbReference>
<reference evidence="3" key="1">
    <citation type="submission" date="2011-07" db="EMBL/GenBank/DDBJ databases">
        <authorList>
            <consortium name="Caenorhabditis brenneri Sequencing and Analysis Consortium"/>
            <person name="Wilson R.K."/>
        </authorList>
    </citation>
    <scope>NUCLEOTIDE SEQUENCE [LARGE SCALE GENOMIC DNA]</scope>
    <source>
        <strain evidence="3">PB2801</strain>
    </source>
</reference>
<dbReference type="Pfam" id="PF00646">
    <property type="entry name" value="F-box"/>
    <property type="match status" value="1"/>
</dbReference>
<dbReference type="Pfam" id="PF01827">
    <property type="entry name" value="FTH"/>
    <property type="match status" value="2"/>
</dbReference>
<name>G0PEU8_CAEBE</name>
<accession>G0PEU8</accession>
<protein>
    <recommendedName>
        <fullName evidence="1">F-box domain-containing protein</fullName>
    </recommendedName>
</protein>
<dbReference type="InterPro" id="IPR002900">
    <property type="entry name" value="DUF38/FTH_CAE_spp"/>
</dbReference>
<dbReference type="InterPro" id="IPR001810">
    <property type="entry name" value="F-box_dom"/>
</dbReference>
<dbReference type="Proteomes" id="UP000008068">
    <property type="component" value="Unassembled WGS sequence"/>
</dbReference>
<dbReference type="PANTHER" id="PTHR23015">
    <property type="entry name" value="UNCHARACTERIZED C.ELEGANS PROTEIN"/>
    <property type="match status" value="1"/>
</dbReference>
<gene>
    <name evidence="2" type="ORF">CAEBREN_01628</name>
</gene>
<dbReference type="OrthoDB" id="5875341at2759"/>
<dbReference type="AlphaFoldDB" id="G0PEU8"/>
<dbReference type="HOGENOM" id="CLU_373490_0_0_1"/>
<keyword evidence="3" id="KW-1185">Reference proteome</keyword>
<dbReference type="GO" id="GO:0045087">
    <property type="term" value="P:innate immune response"/>
    <property type="evidence" value="ECO:0007669"/>
    <property type="project" value="TreeGrafter"/>
</dbReference>
<dbReference type="PANTHER" id="PTHR23015:SF4">
    <property type="entry name" value="DUF38 DOMAIN-CONTAINING PROTEIN-RELATED"/>
    <property type="match status" value="1"/>
</dbReference>
<dbReference type="InParanoid" id="G0PEU8"/>
<evidence type="ECO:0000313" key="2">
    <source>
        <dbReference type="EMBL" id="EGT53356.1"/>
    </source>
</evidence>
<sequence length="744" mass="88499">MPDLVMRKILEDCDLFSILNLRKVCRGFRDFINHTKPESTLECITLYVCPNEIEMALEILKKGNLEIHHVVYLKHFNGCTIQYESYKKEKYIKFGNDDFRNVFFNDLKAVLESRGSTLKRFELRVESKFQRFLDFNCWDMFKLDLWKNEGDFEENLAFTLKSIKDYLKSRVQPFKVAFIFMEIEKQEDLMQWLPYFDSKSLSIVKVHNTHSESNPYLQMDKILKVEAIRSIDMLGMYSFTVNIDFRAVFCNDLKVILECYDSILSKISLWCEWFSRPEPSFWELFSTCVCYRKYGGDWEENMIFVLKSIKDHLVSRVKPLKVESVYMKISNQDNLMEWLPYFDSKYLNQVYIRKMEDYLEINKIFELDTLKNINRLDLQCLIRLQLRKVCRGLRHFIDDSQFPPVLLESLSVQINSNMIVMEIEIEQYCPTTVYYAQCKNGGIVEWGRKREIQRILMKNVDFLAVFCNDLTGILRSANFKKLYLPQADELRRDICMEEQNLNRTEKSGFLKRMKACFRKMKQARKPIRSRADPEEVKSEVLNFTQNILKSRTRLFEVRELQMSVANQNDVMEFLPFVNRKTLREVKIVEHCYIDSFNYQTDHCLKEFELDLILPLLKTTPSIAIEKFLVTEPIETFLSFEHSYAKFEKLSKEDLWKVKNKLIHSPTPVSFFFIQVEKFEMEDLREVFGPVSNSGGLYGTLWCYGISDSSDVNVVYMRSDNILEIIRRTDFGYRSLYHRMGFIVH</sequence>
<feature type="domain" description="F-box" evidence="1">
    <location>
        <begin position="1"/>
        <end position="44"/>
    </location>
</feature>
<dbReference type="PROSITE" id="PS50181">
    <property type="entry name" value="FBOX"/>
    <property type="match status" value="1"/>
</dbReference>
<proteinExistence type="predicted"/>
<evidence type="ECO:0000259" key="1">
    <source>
        <dbReference type="PROSITE" id="PS50181"/>
    </source>
</evidence>
<evidence type="ECO:0000313" key="3">
    <source>
        <dbReference type="Proteomes" id="UP000008068"/>
    </source>
</evidence>
<organism evidence="3">
    <name type="scientific">Caenorhabditis brenneri</name>
    <name type="common">Nematode worm</name>
    <dbReference type="NCBI Taxonomy" id="135651"/>
    <lineage>
        <taxon>Eukaryota</taxon>
        <taxon>Metazoa</taxon>
        <taxon>Ecdysozoa</taxon>
        <taxon>Nematoda</taxon>
        <taxon>Chromadorea</taxon>
        <taxon>Rhabditida</taxon>
        <taxon>Rhabditina</taxon>
        <taxon>Rhabditomorpha</taxon>
        <taxon>Rhabditoidea</taxon>
        <taxon>Rhabditidae</taxon>
        <taxon>Peloderinae</taxon>
        <taxon>Caenorhabditis</taxon>
    </lineage>
</organism>
<dbReference type="SMART" id="SM00256">
    <property type="entry name" value="FBOX"/>
    <property type="match status" value="1"/>
</dbReference>
<dbReference type="InterPro" id="IPR040161">
    <property type="entry name" value="FB224"/>
</dbReference>